<dbReference type="Pfam" id="PF04851">
    <property type="entry name" value="ResIII"/>
    <property type="match status" value="1"/>
</dbReference>
<dbReference type="GO" id="GO:0006302">
    <property type="term" value="P:double-strand break repair"/>
    <property type="evidence" value="ECO:0007669"/>
    <property type="project" value="TreeGrafter"/>
</dbReference>
<feature type="domain" description="Helicase ATP-binding" evidence="4">
    <location>
        <begin position="105"/>
        <end position="257"/>
    </location>
</feature>
<dbReference type="SUPFAM" id="SSF52540">
    <property type="entry name" value="P-loop containing nucleoside triphosphate hydrolases"/>
    <property type="match status" value="1"/>
</dbReference>
<dbReference type="GO" id="GO:0016787">
    <property type="term" value="F:hydrolase activity"/>
    <property type="evidence" value="ECO:0007669"/>
    <property type="project" value="InterPro"/>
</dbReference>
<dbReference type="Gene3D" id="3.40.50.300">
    <property type="entry name" value="P-loop containing nucleotide triphosphate hydrolases"/>
    <property type="match status" value="2"/>
</dbReference>
<sequence>MYPGILYLDGEQSTCPDRVQSRQAIAGDEKKPFCFRCGNNTPYLFAKTFSGILYCRNCLMMKRVEKSACLHYLEAREDDRIFFTRPLKWAGKLSVAQRKGSDAVVSAVERLEPLLLWAVAGSGKTEMTFRGLEVAFEHGMRVCFASPRVDVCIELLPRFQEVFPDVPLVCLYGDSEDRFQGEQFVVATTHQLIRFYHYFDVIFIDEVDAFPYAKDPFLEYAVRKAKTENGTEIYITATPEKAWQDECMKGIRQHVKIPARYHGHKLPVPEAVWIGDWAKRLKKKQICKKVLNWIQKHRQNDKPILLFFPKIEVMYEVKEALEQAGYLKIETVHSADKERKEKVERFRARETSILLSTTILERGVTFTDVQVAVFGSEGVVFTEAALVQIAGRAGRKATHPTGEVTFFHYGQTREMKRATRHIKMMNALGLKEGLLSE</sequence>
<evidence type="ECO:0000256" key="3">
    <source>
        <dbReference type="ARBA" id="ARBA00023125"/>
    </source>
</evidence>
<proteinExistence type="predicted"/>
<reference evidence="6 7" key="1">
    <citation type="submission" date="2020-03" db="EMBL/GenBank/DDBJ databases">
        <title>Soil Listeria distribution.</title>
        <authorList>
            <person name="Liao J."/>
            <person name="Wiedmann M."/>
        </authorList>
    </citation>
    <scope>NUCLEOTIDE SEQUENCE [LARGE SCALE GENOMIC DNA]</scope>
    <source>
        <strain evidence="6 7">FSL L7-1507</strain>
    </source>
</reference>
<dbReference type="InterPro" id="IPR027417">
    <property type="entry name" value="P-loop_NTPase"/>
</dbReference>
<dbReference type="InterPro" id="IPR014001">
    <property type="entry name" value="Helicase_ATP-bd"/>
</dbReference>
<comment type="caution">
    <text evidence="6">The sequence shown here is derived from an EMBL/GenBank/DDBJ whole genome shotgun (WGS) entry which is preliminary data.</text>
</comment>
<dbReference type="PANTHER" id="PTHR30580">
    <property type="entry name" value="PRIMOSOMAL PROTEIN N"/>
    <property type="match status" value="1"/>
</dbReference>
<dbReference type="GO" id="GO:0003677">
    <property type="term" value="F:DNA binding"/>
    <property type="evidence" value="ECO:0007669"/>
    <property type="project" value="UniProtKB-KW"/>
</dbReference>
<dbReference type="PROSITE" id="PS51194">
    <property type="entry name" value="HELICASE_CTER"/>
    <property type="match status" value="1"/>
</dbReference>
<protein>
    <submittedName>
        <fullName evidence="6">DEAD/DEAH box helicase</fullName>
    </submittedName>
</protein>
<keyword evidence="2" id="KW-0067">ATP-binding</keyword>
<dbReference type="PROSITE" id="PS51192">
    <property type="entry name" value="HELICASE_ATP_BIND_1"/>
    <property type="match status" value="1"/>
</dbReference>
<dbReference type="Proteomes" id="UP000559885">
    <property type="component" value="Unassembled WGS sequence"/>
</dbReference>
<dbReference type="GO" id="GO:0005524">
    <property type="term" value="F:ATP binding"/>
    <property type="evidence" value="ECO:0007669"/>
    <property type="project" value="UniProtKB-KW"/>
</dbReference>
<evidence type="ECO:0000256" key="2">
    <source>
        <dbReference type="ARBA" id="ARBA00022840"/>
    </source>
</evidence>
<dbReference type="CDD" id="cd18785">
    <property type="entry name" value="SF2_C"/>
    <property type="match status" value="1"/>
</dbReference>
<gene>
    <name evidence="6" type="ORF">HB912_09300</name>
</gene>
<dbReference type="AlphaFoldDB" id="A0A841ZNW8"/>
<evidence type="ECO:0000313" key="6">
    <source>
        <dbReference type="EMBL" id="MBC1521843.1"/>
    </source>
</evidence>
<dbReference type="EMBL" id="JAARRM010000003">
    <property type="protein sequence ID" value="MBC1521843.1"/>
    <property type="molecule type" value="Genomic_DNA"/>
</dbReference>
<name>A0A841ZNW8_9LIST</name>
<keyword evidence="6" id="KW-0347">Helicase</keyword>
<evidence type="ECO:0000259" key="4">
    <source>
        <dbReference type="PROSITE" id="PS51192"/>
    </source>
</evidence>
<dbReference type="SMART" id="SM00487">
    <property type="entry name" value="DEXDc"/>
    <property type="match status" value="1"/>
</dbReference>
<dbReference type="CDD" id="cd17925">
    <property type="entry name" value="DEXDc_ComFA"/>
    <property type="match status" value="1"/>
</dbReference>
<dbReference type="GO" id="GO:0043138">
    <property type="term" value="F:3'-5' DNA helicase activity"/>
    <property type="evidence" value="ECO:0007669"/>
    <property type="project" value="TreeGrafter"/>
</dbReference>
<dbReference type="Pfam" id="PF00271">
    <property type="entry name" value="Helicase_C"/>
    <property type="match status" value="1"/>
</dbReference>
<keyword evidence="3" id="KW-0238">DNA-binding</keyword>
<dbReference type="InterPro" id="IPR001650">
    <property type="entry name" value="Helicase_C-like"/>
</dbReference>
<dbReference type="FunFam" id="3.40.50.300:FF:001736">
    <property type="entry name" value="COMF operon protein 1"/>
    <property type="match status" value="1"/>
</dbReference>
<dbReference type="GO" id="GO:0006270">
    <property type="term" value="P:DNA replication initiation"/>
    <property type="evidence" value="ECO:0007669"/>
    <property type="project" value="TreeGrafter"/>
</dbReference>
<evidence type="ECO:0000256" key="1">
    <source>
        <dbReference type="ARBA" id="ARBA00022741"/>
    </source>
</evidence>
<accession>A0A841ZNW8</accession>
<dbReference type="GO" id="GO:0006310">
    <property type="term" value="P:DNA recombination"/>
    <property type="evidence" value="ECO:0007669"/>
    <property type="project" value="TreeGrafter"/>
</dbReference>
<feature type="domain" description="Helicase C-terminal" evidence="5">
    <location>
        <begin position="285"/>
        <end position="437"/>
    </location>
</feature>
<keyword evidence="1" id="KW-0547">Nucleotide-binding</keyword>
<organism evidence="6 7">
    <name type="scientific">Listeria aquatica</name>
    <dbReference type="NCBI Taxonomy" id="1494960"/>
    <lineage>
        <taxon>Bacteria</taxon>
        <taxon>Bacillati</taxon>
        <taxon>Bacillota</taxon>
        <taxon>Bacilli</taxon>
        <taxon>Bacillales</taxon>
        <taxon>Listeriaceae</taxon>
        <taxon>Listeria</taxon>
    </lineage>
</organism>
<dbReference type="PANTHER" id="PTHR30580:SF1">
    <property type="entry name" value="COMF OPERON PROTEIN 1"/>
    <property type="match status" value="1"/>
</dbReference>
<evidence type="ECO:0000259" key="5">
    <source>
        <dbReference type="PROSITE" id="PS51194"/>
    </source>
</evidence>
<keyword evidence="6" id="KW-0378">Hydrolase</keyword>
<evidence type="ECO:0000313" key="7">
    <source>
        <dbReference type="Proteomes" id="UP000559885"/>
    </source>
</evidence>
<dbReference type="SMART" id="SM00490">
    <property type="entry name" value="HELICc"/>
    <property type="match status" value="1"/>
</dbReference>
<dbReference type="InterPro" id="IPR006935">
    <property type="entry name" value="Helicase/UvrB_N"/>
</dbReference>
<dbReference type="RefSeq" id="WP_185374021.1">
    <property type="nucleotide sequence ID" value="NZ_JAARRM010000003.1"/>
</dbReference>